<keyword evidence="10 12" id="KW-0630">Potassium</keyword>
<comment type="similarity">
    <text evidence="12">Belongs to the carbohydrate kinase PfkB family. Ribokinase subfamily.</text>
</comment>
<comment type="function">
    <text evidence="12">Catalyzes the phosphorylation of ribose at O-5 in a reaction requiring ATP and magnesium. The resulting D-ribose-5-phosphate can then be used either for sythesis of nucleotides, histidine, and tryptophan, or as a component of the pentose phosphate pathway.</text>
</comment>
<reference evidence="14" key="4">
    <citation type="submission" date="2017-12" db="EMBL/GenBank/DDBJ databases">
        <authorList>
            <person name="van Kan J."/>
        </authorList>
    </citation>
    <scope>NUCLEOTIDE SEQUENCE</scope>
    <source>
        <strain evidence="14">B05.10</strain>
    </source>
</reference>
<dbReference type="GO" id="GO:0005524">
    <property type="term" value="F:ATP binding"/>
    <property type="evidence" value="ECO:0007669"/>
    <property type="project" value="UniProtKB-UniRule"/>
</dbReference>
<feature type="active site" description="Proton acceptor" evidence="12">
    <location>
        <position position="274"/>
    </location>
</feature>
<keyword evidence="12" id="KW-0539">Nucleus</keyword>
<comment type="activity regulation">
    <text evidence="12">Activated by a monovalent cation that binds near, but not in, the active site. The most likely occupant of the site in vivo is potassium. Ion binding induces a conformational change that may alter substrate affinity.</text>
</comment>
<feature type="binding site" evidence="12">
    <location>
        <position position="328"/>
    </location>
    <ligand>
        <name>K(+)</name>
        <dbReference type="ChEBI" id="CHEBI:29103"/>
    </ligand>
</feature>
<keyword evidence="8 12" id="KW-0067">ATP-binding</keyword>
<dbReference type="HAMAP" id="MF_01987">
    <property type="entry name" value="Ribokinase"/>
    <property type="match status" value="1"/>
</dbReference>
<feature type="binding site" evidence="12">
    <location>
        <begin position="273"/>
        <end position="274"/>
    </location>
    <ligand>
        <name>ATP</name>
        <dbReference type="ChEBI" id="CHEBI:30616"/>
    </ligand>
</feature>
<evidence type="ECO:0000256" key="2">
    <source>
        <dbReference type="ARBA" id="ARBA00012035"/>
    </source>
</evidence>
<name>A0A384JF11_BOTFB</name>
<comment type="cofactor">
    <cofactor evidence="12">
        <name>Mg(2+)</name>
        <dbReference type="ChEBI" id="CHEBI:18420"/>
    </cofactor>
    <text evidence="12">Requires a divalent cation, most likely magnesium in vivo, as an electrophilic catalyst to aid phosphoryl group transfer. It is the chelate of the metal and the nucleotide that is the actual substrate.</text>
</comment>
<evidence type="ECO:0000256" key="4">
    <source>
        <dbReference type="ARBA" id="ARBA00022679"/>
    </source>
</evidence>
<dbReference type="CDD" id="cd01174">
    <property type="entry name" value="ribokinase"/>
    <property type="match status" value="1"/>
</dbReference>
<evidence type="ECO:0000256" key="7">
    <source>
        <dbReference type="ARBA" id="ARBA00022777"/>
    </source>
</evidence>
<evidence type="ECO:0000256" key="11">
    <source>
        <dbReference type="ARBA" id="ARBA00023277"/>
    </source>
</evidence>
<dbReference type="OrthoDB" id="415590at2759"/>
<dbReference type="EMBL" id="CP009808">
    <property type="protein sequence ID" value="ATZ49188.1"/>
    <property type="molecule type" value="Genomic_DNA"/>
</dbReference>
<dbReference type="AlphaFoldDB" id="A0A384JF11"/>
<comment type="catalytic activity">
    <reaction evidence="12">
        <text>D-ribose + ATP = D-ribose 5-phosphate + ADP + H(+)</text>
        <dbReference type="Rhea" id="RHEA:13697"/>
        <dbReference type="ChEBI" id="CHEBI:15378"/>
        <dbReference type="ChEBI" id="CHEBI:30616"/>
        <dbReference type="ChEBI" id="CHEBI:47013"/>
        <dbReference type="ChEBI" id="CHEBI:78346"/>
        <dbReference type="ChEBI" id="CHEBI:456216"/>
        <dbReference type="EC" id="2.7.1.15"/>
    </reaction>
</comment>
<dbReference type="RefSeq" id="XP_024548323.1">
    <property type="nucleotide sequence ID" value="XM_024692543.1"/>
</dbReference>
<feature type="binding site" evidence="12">
    <location>
        <begin position="241"/>
        <end position="246"/>
    </location>
    <ligand>
        <name>ATP</name>
        <dbReference type="ChEBI" id="CHEBI:30616"/>
    </ligand>
</feature>
<feature type="binding site" evidence="12">
    <location>
        <position position="201"/>
    </location>
    <ligand>
        <name>ATP</name>
        <dbReference type="ChEBI" id="CHEBI:30616"/>
    </ligand>
</feature>
<evidence type="ECO:0000256" key="3">
    <source>
        <dbReference type="ARBA" id="ARBA00016943"/>
    </source>
</evidence>
<reference evidence="14 15" key="2">
    <citation type="journal article" date="2012" name="Eukaryot. Cell">
        <title>Genome update of Botrytis cinerea strains B05.10 and T4.</title>
        <authorList>
            <person name="Staats M."/>
            <person name="van Kan J.A."/>
        </authorList>
    </citation>
    <scope>NUCLEOTIDE SEQUENCE [LARGE SCALE GENOMIC DNA]</scope>
    <source>
        <strain evidence="14 15">B05.10</strain>
    </source>
</reference>
<keyword evidence="12" id="KW-0963">Cytoplasm</keyword>
<feature type="domain" description="Carbohydrate kinase PfkB" evidence="13">
    <location>
        <begin position="6"/>
        <end position="337"/>
    </location>
</feature>
<dbReference type="GO" id="GO:0005634">
    <property type="term" value="C:nucleus"/>
    <property type="evidence" value="ECO:0007669"/>
    <property type="project" value="UniProtKB-SubCell"/>
</dbReference>
<dbReference type="PANTHER" id="PTHR10584:SF166">
    <property type="entry name" value="RIBOKINASE"/>
    <property type="match status" value="1"/>
</dbReference>
<dbReference type="InterPro" id="IPR002139">
    <property type="entry name" value="Ribo/fructo_kinase"/>
</dbReference>
<keyword evidence="4 12" id="KW-0808">Transferase</keyword>
<feature type="binding site" evidence="12">
    <location>
        <position position="330"/>
    </location>
    <ligand>
        <name>K(+)</name>
        <dbReference type="ChEBI" id="CHEBI:29103"/>
    </ligand>
</feature>
<dbReference type="EMBL" id="CP009808">
    <property type="protein sequence ID" value="ATZ49189.1"/>
    <property type="molecule type" value="Genomic_DNA"/>
</dbReference>
<feature type="binding site" evidence="12">
    <location>
        <position position="274"/>
    </location>
    <ligand>
        <name>substrate</name>
    </ligand>
</feature>
<dbReference type="PROSITE" id="PS00584">
    <property type="entry name" value="PFKB_KINASES_2"/>
    <property type="match status" value="1"/>
</dbReference>
<comment type="subunit">
    <text evidence="12">Homodimer.</text>
</comment>
<keyword evidence="5 12" id="KW-0479">Metal-binding</keyword>
<evidence type="ECO:0000256" key="9">
    <source>
        <dbReference type="ARBA" id="ARBA00022842"/>
    </source>
</evidence>
<dbReference type="Pfam" id="PF00294">
    <property type="entry name" value="PfkB"/>
    <property type="match status" value="1"/>
</dbReference>
<organism evidence="14 15">
    <name type="scientific">Botryotinia fuckeliana (strain B05.10)</name>
    <name type="common">Noble rot fungus</name>
    <name type="synonym">Botrytis cinerea</name>
    <dbReference type="NCBI Taxonomy" id="332648"/>
    <lineage>
        <taxon>Eukaryota</taxon>
        <taxon>Fungi</taxon>
        <taxon>Dikarya</taxon>
        <taxon>Ascomycota</taxon>
        <taxon>Pezizomycotina</taxon>
        <taxon>Leotiomycetes</taxon>
        <taxon>Helotiales</taxon>
        <taxon>Sclerotiniaceae</taxon>
        <taxon>Botrytis</taxon>
    </lineage>
</organism>
<proteinExistence type="inferred from homology"/>
<dbReference type="SUPFAM" id="SSF53613">
    <property type="entry name" value="Ribokinase-like"/>
    <property type="match status" value="1"/>
</dbReference>
<feature type="binding site" evidence="12">
    <location>
        <position position="325"/>
    </location>
    <ligand>
        <name>K(+)</name>
        <dbReference type="ChEBI" id="CHEBI:29103"/>
    </ligand>
</feature>
<feature type="binding site" evidence="12">
    <location>
        <position position="157"/>
    </location>
    <ligand>
        <name>substrate</name>
    </ligand>
</feature>
<evidence type="ECO:0000256" key="12">
    <source>
        <dbReference type="HAMAP-Rule" id="MF_03215"/>
    </source>
</evidence>
<evidence type="ECO:0000256" key="5">
    <source>
        <dbReference type="ARBA" id="ARBA00022723"/>
    </source>
</evidence>
<comment type="pathway">
    <text evidence="12">Carbohydrate metabolism; D-ribose degradation; D-ribose 5-phosphate from beta-D-ribopyranose: step 2/2.</text>
</comment>
<dbReference type="GeneID" id="5426509"/>
<comment type="caution">
    <text evidence="12">Lacks conserved residue(s) required for the propagation of feature annotation.</text>
</comment>
<comment type="similarity">
    <text evidence="1">Belongs to the carbohydrate kinase pfkB family.</text>
</comment>
<dbReference type="InterPro" id="IPR029056">
    <property type="entry name" value="Ribokinase-like"/>
</dbReference>
<dbReference type="PRINTS" id="PR00990">
    <property type="entry name" value="RIBOKINASE"/>
</dbReference>
<feature type="binding site" evidence="12">
    <location>
        <begin position="41"/>
        <end position="45"/>
    </location>
    <ligand>
        <name>substrate</name>
    </ligand>
</feature>
<dbReference type="VEuPathDB" id="FungiDB:Bcin04g03680"/>
<evidence type="ECO:0000256" key="6">
    <source>
        <dbReference type="ARBA" id="ARBA00022741"/>
    </source>
</evidence>
<dbReference type="InterPro" id="IPR011611">
    <property type="entry name" value="PfkB_dom"/>
</dbReference>
<keyword evidence="11 12" id="KW-0119">Carbohydrate metabolism</keyword>
<dbReference type="GO" id="GO:0005737">
    <property type="term" value="C:cytoplasm"/>
    <property type="evidence" value="ECO:0007669"/>
    <property type="project" value="UniProtKB-SubCell"/>
</dbReference>
<keyword evidence="7 12" id="KW-0418">Kinase</keyword>
<dbReference type="UniPathway" id="UPA00916">
    <property type="reaction ID" value="UER00889"/>
</dbReference>
<evidence type="ECO:0000256" key="10">
    <source>
        <dbReference type="ARBA" id="ARBA00022958"/>
    </source>
</evidence>
<keyword evidence="6 12" id="KW-0547">Nucleotide-binding</keyword>
<feature type="binding site" evidence="12">
    <location>
        <position position="270"/>
    </location>
    <ligand>
        <name>K(+)</name>
        <dbReference type="ChEBI" id="CHEBI:29103"/>
    </ligand>
</feature>
<comment type="subcellular location">
    <subcellularLocation>
        <location evidence="12">Cytoplasm</location>
    </subcellularLocation>
    <subcellularLocation>
        <location evidence="12">Nucleus</location>
    </subcellularLocation>
</comment>
<keyword evidence="15" id="KW-1185">Reference proteome</keyword>
<evidence type="ECO:0000256" key="8">
    <source>
        <dbReference type="ARBA" id="ARBA00022840"/>
    </source>
</evidence>
<dbReference type="GO" id="GO:0019303">
    <property type="term" value="P:D-ribose catabolic process"/>
    <property type="evidence" value="ECO:0007669"/>
    <property type="project" value="UniProtKB-UniRule"/>
</dbReference>
<dbReference type="InterPro" id="IPR002173">
    <property type="entry name" value="Carboh/pur_kinase_PfkB_CS"/>
</dbReference>
<dbReference type="GO" id="GO:0004747">
    <property type="term" value="F:ribokinase activity"/>
    <property type="evidence" value="ECO:0007669"/>
    <property type="project" value="UniProtKB-UniRule"/>
</dbReference>
<keyword evidence="9 12" id="KW-0460">Magnesium</keyword>
<feature type="binding site" evidence="12">
    <location>
        <begin position="13"/>
        <end position="15"/>
    </location>
    <ligand>
        <name>substrate</name>
    </ligand>
</feature>
<dbReference type="KEGG" id="bfu:BCIN_04g03680"/>
<evidence type="ECO:0000313" key="15">
    <source>
        <dbReference type="Proteomes" id="UP000001798"/>
    </source>
</evidence>
<feature type="binding site" evidence="12">
    <location>
        <position position="268"/>
    </location>
    <ligand>
        <name>K(+)</name>
        <dbReference type="ChEBI" id="CHEBI:29103"/>
    </ligand>
</feature>
<sequence length="346" mass="35830">MSPKIITVIGSLNTDLVTLTPRVPTGGETLTATSFSTGPGGKGANQAVACARLSRPNPASAPSHTSDVLVKMIGAVGDDEFGPSLISSLKNSLIDTTSIQTIPAQSTGVAVILVESSSGENRILLSPGANHSLLPPAFSAPSSLSTPLPSLLVLQLEIPLETVLQILSLASSLSIPVLLNPAPAVLLPDSAYPSITHLILNESEAAILTSRSVSAVEDPSFDWRIVTDEFLGRGVKTVIVTLGSKGAILATPQTYTHIPAESNIKVVDTTAAGDTFVGAYAVDLVRHTSPSAFSSTASATQPTDQDQDQILLSAVRKACKAAARTVEKEGAQSAIPWADEIDVKRN</sequence>
<dbReference type="PANTHER" id="PTHR10584">
    <property type="entry name" value="SUGAR KINASE"/>
    <property type="match status" value="1"/>
</dbReference>
<evidence type="ECO:0000313" key="14">
    <source>
        <dbReference type="EMBL" id="ATZ49188.1"/>
    </source>
</evidence>
<dbReference type="RefSeq" id="XP_024548322.1">
    <property type="nucleotide sequence ID" value="XM_024692544.1"/>
</dbReference>
<dbReference type="EC" id="2.7.1.15" evidence="2 12"/>
<dbReference type="InterPro" id="IPR011877">
    <property type="entry name" value="Ribokinase"/>
</dbReference>
<dbReference type="Proteomes" id="UP000001798">
    <property type="component" value="Chromosome 4"/>
</dbReference>
<reference evidence="14 15" key="3">
    <citation type="journal article" date="2017" name="Mol. Plant Pathol.">
        <title>A gapless genome sequence of the fungus Botrytis cinerea.</title>
        <authorList>
            <person name="Van Kan J.A."/>
            <person name="Stassen J.H."/>
            <person name="Mosbach A."/>
            <person name="Van Der Lee T.A."/>
            <person name="Faino L."/>
            <person name="Farmer A.D."/>
            <person name="Papasotiriou D.G."/>
            <person name="Zhou S."/>
            <person name="Seidl M.F."/>
            <person name="Cottam E."/>
            <person name="Edel D."/>
            <person name="Hahn M."/>
            <person name="Schwartz D.C."/>
            <person name="Dietrich R.A."/>
            <person name="Widdison S."/>
            <person name="Scalliet G."/>
        </authorList>
    </citation>
    <scope>NUCLEOTIDE SEQUENCE [LARGE SCALE GENOMIC DNA]</scope>
    <source>
        <strain evidence="14 15">B05.10</strain>
    </source>
</reference>
<protein>
    <recommendedName>
        <fullName evidence="3 12">Ribokinase</fullName>
        <shortName evidence="12">RK</shortName>
        <ecNumber evidence="2 12">2.7.1.15</ecNumber>
    </recommendedName>
</protein>
<gene>
    <name evidence="14" type="primary">Bcrbk1</name>
    <name evidence="14" type="ORF">BCIN_04g03680</name>
</gene>
<dbReference type="Gene3D" id="3.40.1190.20">
    <property type="match status" value="1"/>
</dbReference>
<evidence type="ECO:0000256" key="1">
    <source>
        <dbReference type="ARBA" id="ARBA00005380"/>
    </source>
</evidence>
<reference evidence="14 15" key="1">
    <citation type="journal article" date="2011" name="PLoS Genet.">
        <title>Genomic analysis of the necrotrophic fungal pathogens Sclerotinia sclerotiorum and Botrytis cinerea.</title>
        <authorList>
            <person name="Amselem J."/>
            <person name="Cuomo C.A."/>
            <person name="van Kan J.A."/>
            <person name="Viaud M."/>
            <person name="Benito E.P."/>
            <person name="Couloux A."/>
            <person name="Coutinho P.M."/>
            <person name="de Vries R.P."/>
            <person name="Dyer P.S."/>
            <person name="Fillinger S."/>
            <person name="Fournier E."/>
            <person name="Gout L."/>
            <person name="Hahn M."/>
            <person name="Kohn L."/>
            <person name="Lapalu N."/>
            <person name="Plummer K.M."/>
            <person name="Pradier J.M."/>
            <person name="Quevillon E."/>
            <person name="Sharon A."/>
            <person name="Simon A."/>
            <person name="ten Have A."/>
            <person name="Tudzynski B."/>
            <person name="Tudzynski P."/>
            <person name="Wincker P."/>
            <person name="Andrew M."/>
            <person name="Anthouard V."/>
            <person name="Beever R.E."/>
            <person name="Beffa R."/>
            <person name="Benoit I."/>
            <person name="Bouzid O."/>
            <person name="Brault B."/>
            <person name="Chen Z."/>
            <person name="Choquer M."/>
            <person name="Collemare J."/>
            <person name="Cotton P."/>
            <person name="Danchin E.G."/>
            <person name="Da Silva C."/>
            <person name="Gautier A."/>
            <person name="Giraud C."/>
            <person name="Giraud T."/>
            <person name="Gonzalez C."/>
            <person name="Grossetete S."/>
            <person name="Guldener U."/>
            <person name="Henrissat B."/>
            <person name="Howlett B.J."/>
            <person name="Kodira C."/>
            <person name="Kretschmer M."/>
            <person name="Lappartient A."/>
            <person name="Leroch M."/>
            <person name="Levis C."/>
            <person name="Mauceli E."/>
            <person name="Neuveglise C."/>
            <person name="Oeser B."/>
            <person name="Pearson M."/>
            <person name="Poulain J."/>
            <person name="Poussereau N."/>
            <person name="Quesneville H."/>
            <person name="Rascle C."/>
            <person name="Schumacher J."/>
            <person name="Segurens B."/>
            <person name="Sexton A."/>
            <person name="Silva E."/>
            <person name="Sirven C."/>
            <person name="Soanes D.M."/>
            <person name="Talbot N.J."/>
            <person name="Templeton M."/>
            <person name="Yandava C."/>
            <person name="Yarden O."/>
            <person name="Zeng Q."/>
            <person name="Rollins J.A."/>
            <person name="Lebrun M.H."/>
            <person name="Dickman M."/>
        </authorList>
    </citation>
    <scope>NUCLEOTIDE SEQUENCE [LARGE SCALE GENOMIC DNA]</scope>
    <source>
        <strain evidence="14 15">B05.10</strain>
    </source>
</reference>
<evidence type="ECO:0000259" key="13">
    <source>
        <dbReference type="Pfam" id="PF00294"/>
    </source>
</evidence>
<accession>A0A384JF11</accession>
<dbReference type="GO" id="GO:0046872">
    <property type="term" value="F:metal ion binding"/>
    <property type="evidence" value="ECO:0007669"/>
    <property type="project" value="UniProtKB-KW"/>
</dbReference>